<gene>
    <name evidence="1" type="ORF">LX66_4281</name>
</gene>
<dbReference type="EMBL" id="VLLG01000004">
    <property type="protein sequence ID" value="TWI87013.1"/>
    <property type="molecule type" value="Genomic_DNA"/>
</dbReference>
<dbReference type="Proteomes" id="UP000316778">
    <property type="component" value="Unassembled WGS sequence"/>
</dbReference>
<proteinExistence type="predicted"/>
<dbReference type="OrthoDB" id="648073at2"/>
<protein>
    <submittedName>
        <fullName evidence="1">Uncharacterized protein</fullName>
    </submittedName>
</protein>
<keyword evidence="2" id="KW-1185">Reference proteome</keyword>
<reference evidence="1 2" key="1">
    <citation type="journal article" date="2013" name="Stand. Genomic Sci.">
        <title>Genomic Encyclopedia of Type Strains, Phase I: The one thousand microbial genomes (KMG-I) project.</title>
        <authorList>
            <person name="Kyrpides N.C."/>
            <person name="Woyke T."/>
            <person name="Eisen J.A."/>
            <person name="Garrity G."/>
            <person name="Lilburn T.G."/>
            <person name="Beck B.J."/>
            <person name="Whitman W.B."/>
            <person name="Hugenholtz P."/>
            <person name="Klenk H.P."/>
        </authorList>
    </citation>
    <scope>NUCLEOTIDE SEQUENCE [LARGE SCALE GENOMIC DNA]</scope>
    <source>
        <strain evidence="1 2">DSM 13484</strain>
    </source>
</reference>
<comment type="caution">
    <text evidence="1">The sequence shown here is derived from an EMBL/GenBank/DDBJ whole genome shotgun (WGS) entry which is preliminary data.</text>
</comment>
<evidence type="ECO:0000313" key="2">
    <source>
        <dbReference type="Proteomes" id="UP000316778"/>
    </source>
</evidence>
<dbReference type="AlphaFoldDB" id="A0A562T155"/>
<organism evidence="1 2">
    <name type="scientific">Chitinophaga japonensis</name>
    <name type="common">Flexibacter japonensis</name>
    <dbReference type="NCBI Taxonomy" id="104662"/>
    <lineage>
        <taxon>Bacteria</taxon>
        <taxon>Pseudomonadati</taxon>
        <taxon>Bacteroidota</taxon>
        <taxon>Chitinophagia</taxon>
        <taxon>Chitinophagales</taxon>
        <taxon>Chitinophagaceae</taxon>
        <taxon>Chitinophaga</taxon>
    </lineage>
</organism>
<dbReference type="RefSeq" id="WP_145717264.1">
    <property type="nucleotide sequence ID" value="NZ_BAAAFY010000004.1"/>
</dbReference>
<sequence length="250" mass="26859">METLAWRYHPEFTIQLLINGQDAGDRLRLVPAPPDTGTFARYGLLTKSMGSQTSAFVKQKPDGGNWAPLVSLSQPVVFAFWLAVNKNAAALPDFFREGKQQFGRKILYANNVSGSGAIDSNLSGNAVSLTAATEAGNAERGAVSPFLLSAGITPGTFTFIRAGRIQAGAAVSYTINQALESTQTRAALDFRQQPAGAYLVKLDGASPVEEPVVVNEQAVLAGIDGIIEIHRDTWHLPLQPRIYNLNFLST</sequence>
<name>A0A562T155_CHIJA</name>
<evidence type="ECO:0000313" key="1">
    <source>
        <dbReference type="EMBL" id="TWI87013.1"/>
    </source>
</evidence>
<accession>A0A562T155</accession>